<name>A0A0E9ST89_ANGAN</name>
<protein>
    <submittedName>
        <fullName evidence="1">Uncharacterized protein</fullName>
    </submittedName>
</protein>
<sequence>MLLFECVIKEYMGKKGYIIVYTVSVVHRIFLLHLTNEISVQRVFWPSLHLNYKENNNNVHPTLYSHQPPTIPHNVLP</sequence>
<dbReference type="EMBL" id="GBXM01064722">
    <property type="protein sequence ID" value="JAH43855.1"/>
    <property type="molecule type" value="Transcribed_RNA"/>
</dbReference>
<proteinExistence type="predicted"/>
<reference evidence="1" key="2">
    <citation type="journal article" date="2015" name="Fish Shellfish Immunol.">
        <title>Early steps in the European eel (Anguilla anguilla)-Vibrio vulnificus interaction in the gills: Role of the RtxA13 toxin.</title>
        <authorList>
            <person name="Callol A."/>
            <person name="Pajuelo D."/>
            <person name="Ebbesson L."/>
            <person name="Teles M."/>
            <person name="MacKenzie S."/>
            <person name="Amaro C."/>
        </authorList>
    </citation>
    <scope>NUCLEOTIDE SEQUENCE</scope>
</reference>
<reference evidence="1" key="1">
    <citation type="submission" date="2014-11" db="EMBL/GenBank/DDBJ databases">
        <authorList>
            <person name="Amaro Gonzalez C."/>
        </authorList>
    </citation>
    <scope>NUCLEOTIDE SEQUENCE</scope>
</reference>
<dbReference type="EMBL" id="GBXM01079708">
    <property type="protein sequence ID" value="JAH28869.1"/>
    <property type="molecule type" value="Transcribed_RNA"/>
</dbReference>
<organism evidence="1">
    <name type="scientific">Anguilla anguilla</name>
    <name type="common">European freshwater eel</name>
    <name type="synonym">Muraena anguilla</name>
    <dbReference type="NCBI Taxonomy" id="7936"/>
    <lineage>
        <taxon>Eukaryota</taxon>
        <taxon>Metazoa</taxon>
        <taxon>Chordata</taxon>
        <taxon>Craniata</taxon>
        <taxon>Vertebrata</taxon>
        <taxon>Euteleostomi</taxon>
        <taxon>Actinopterygii</taxon>
        <taxon>Neopterygii</taxon>
        <taxon>Teleostei</taxon>
        <taxon>Anguilliformes</taxon>
        <taxon>Anguillidae</taxon>
        <taxon>Anguilla</taxon>
    </lineage>
</organism>
<dbReference type="AlphaFoldDB" id="A0A0E9ST89"/>
<evidence type="ECO:0000313" key="1">
    <source>
        <dbReference type="EMBL" id="JAH43855.1"/>
    </source>
</evidence>
<accession>A0A0E9ST89</accession>